<dbReference type="STRING" id="670482.SAMN04488542_11445"/>
<sequence>MDDLKDVMFSIFILCLVVAAFAIMVFLLKRKGRNKGH</sequence>
<keyword evidence="1" id="KW-0812">Transmembrane</keyword>
<dbReference type="AlphaFoldDB" id="A0A1G7MPA3"/>
<reference evidence="2 3" key="1">
    <citation type="submission" date="2016-10" db="EMBL/GenBank/DDBJ databases">
        <authorList>
            <person name="de Groot N.N."/>
        </authorList>
    </citation>
    <scope>NUCLEOTIDE SEQUENCE [LARGE SCALE GENOMIC DNA]</scope>
    <source>
        <strain evidence="2 3">DSM 28129</strain>
    </source>
</reference>
<keyword evidence="1" id="KW-1133">Transmembrane helix</keyword>
<evidence type="ECO:0000313" key="2">
    <source>
        <dbReference type="EMBL" id="SDF63668.1"/>
    </source>
</evidence>
<feature type="transmembrane region" description="Helical" evidence="1">
    <location>
        <begin position="6"/>
        <end position="28"/>
    </location>
</feature>
<evidence type="ECO:0000256" key="1">
    <source>
        <dbReference type="SAM" id="Phobius"/>
    </source>
</evidence>
<dbReference type="EMBL" id="FNBG01000014">
    <property type="protein sequence ID" value="SDF63668.1"/>
    <property type="molecule type" value="Genomic_DNA"/>
</dbReference>
<accession>A0A1G7MPA3</accession>
<protein>
    <submittedName>
        <fullName evidence="2">Uncharacterized protein</fullName>
    </submittedName>
</protein>
<proteinExistence type="predicted"/>
<keyword evidence="1" id="KW-0472">Membrane</keyword>
<gene>
    <name evidence="2" type="ORF">SAMN04488542_11445</name>
</gene>
<dbReference type="Proteomes" id="UP000198972">
    <property type="component" value="Unassembled WGS sequence"/>
</dbReference>
<keyword evidence="3" id="KW-1185">Reference proteome</keyword>
<name>A0A1G7MPA3_9BACL</name>
<organism evidence="2 3">
    <name type="scientific">Fontibacillus panacisegetis</name>
    <dbReference type="NCBI Taxonomy" id="670482"/>
    <lineage>
        <taxon>Bacteria</taxon>
        <taxon>Bacillati</taxon>
        <taxon>Bacillota</taxon>
        <taxon>Bacilli</taxon>
        <taxon>Bacillales</taxon>
        <taxon>Paenibacillaceae</taxon>
        <taxon>Fontibacillus</taxon>
    </lineage>
</organism>
<evidence type="ECO:0000313" key="3">
    <source>
        <dbReference type="Proteomes" id="UP000198972"/>
    </source>
</evidence>